<organism evidence="6 7">
    <name type="scientific">Parasedimentitalea maritima</name>
    <dbReference type="NCBI Taxonomy" id="2578117"/>
    <lineage>
        <taxon>Bacteria</taxon>
        <taxon>Pseudomonadati</taxon>
        <taxon>Pseudomonadota</taxon>
        <taxon>Alphaproteobacteria</taxon>
        <taxon>Rhodobacterales</taxon>
        <taxon>Paracoccaceae</taxon>
        <taxon>Parasedimentitalea</taxon>
    </lineage>
</organism>
<accession>A0A6A4RD82</accession>
<dbReference type="Pfam" id="PF00126">
    <property type="entry name" value="HTH_1"/>
    <property type="match status" value="1"/>
</dbReference>
<dbReference type="InterPro" id="IPR036388">
    <property type="entry name" value="WH-like_DNA-bd_sf"/>
</dbReference>
<dbReference type="InterPro" id="IPR050950">
    <property type="entry name" value="HTH-type_LysR_regulators"/>
</dbReference>
<comment type="similarity">
    <text evidence="1">Belongs to the LysR transcriptional regulatory family.</text>
</comment>
<evidence type="ECO:0000256" key="4">
    <source>
        <dbReference type="ARBA" id="ARBA00023163"/>
    </source>
</evidence>
<dbReference type="InterPro" id="IPR036390">
    <property type="entry name" value="WH_DNA-bd_sf"/>
</dbReference>
<dbReference type="Proteomes" id="UP000441586">
    <property type="component" value="Unassembled WGS sequence"/>
</dbReference>
<dbReference type="Gene3D" id="1.10.10.10">
    <property type="entry name" value="Winged helix-like DNA-binding domain superfamily/Winged helix DNA-binding domain"/>
    <property type="match status" value="1"/>
</dbReference>
<dbReference type="AlphaFoldDB" id="A0A6A4RD82"/>
<dbReference type="PRINTS" id="PR00039">
    <property type="entry name" value="HTHLYSR"/>
</dbReference>
<evidence type="ECO:0000256" key="2">
    <source>
        <dbReference type="ARBA" id="ARBA00023015"/>
    </source>
</evidence>
<feature type="domain" description="HTH lysR-type" evidence="5">
    <location>
        <begin position="1"/>
        <end position="60"/>
    </location>
</feature>
<evidence type="ECO:0000313" key="6">
    <source>
        <dbReference type="EMBL" id="KAE9628657.1"/>
    </source>
</evidence>
<dbReference type="GO" id="GO:0003677">
    <property type="term" value="F:DNA binding"/>
    <property type="evidence" value="ECO:0007669"/>
    <property type="project" value="UniProtKB-KW"/>
</dbReference>
<dbReference type="RefSeq" id="WP_280817696.1">
    <property type="nucleotide sequence ID" value="NZ_WSFO01000009.1"/>
</dbReference>
<keyword evidence="3" id="KW-0238">DNA-binding</keyword>
<comment type="caution">
    <text evidence="6">The sequence shown here is derived from an EMBL/GenBank/DDBJ whole genome shotgun (WGS) entry which is preliminary data.</text>
</comment>
<dbReference type="PANTHER" id="PTHR30419">
    <property type="entry name" value="HTH-TYPE TRANSCRIPTIONAL REGULATOR YBHD"/>
    <property type="match status" value="1"/>
</dbReference>
<reference evidence="6 7" key="1">
    <citation type="submission" date="2019-12" db="EMBL/GenBank/DDBJ databases">
        <authorList>
            <person name="Zhang Y.-J."/>
        </authorList>
    </citation>
    <scope>NUCLEOTIDE SEQUENCE [LARGE SCALE GENOMIC DNA]</scope>
    <source>
        <strain evidence="6 7">H18S-6</strain>
    </source>
</reference>
<evidence type="ECO:0000313" key="7">
    <source>
        <dbReference type="Proteomes" id="UP000441586"/>
    </source>
</evidence>
<dbReference type="InterPro" id="IPR005119">
    <property type="entry name" value="LysR_subst-bd"/>
</dbReference>
<dbReference type="GO" id="GO:0005829">
    <property type="term" value="C:cytosol"/>
    <property type="evidence" value="ECO:0007669"/>
    <property type="project" value="TreeGrafter"/>
</dbReference>
<dbReference type="PROSITE" id="PS50931">
    <property type="entry name" value="HTH_LYSR"/>
    <property type="match status" value="1"/>
</dbReference>
<dbReference type="EMBL" id="WSFO01000009">
    <property type="protein sequence ID" value="KAE9628657.1"/>
    <property type="molecule type" value="Genomic_DNA"/>
</dbReference>
<evidence type="ECO:0000259" key="5">
    <source>
        <dbReference type="PROSITE" id="PS50931"/>
    </source>
</evidence>
<dbReference type="Pfam" id="PF03466">
    <property type="entry name" value="LysR_substrate"/>
    <property type="match status" value="1"/>
</dbReference>
<protein>
    <submittedName>
        <fullName evidence="6">LysR family transcriptional regulator</fullName>
    </submittedName>
</protein>
<dbReference type="Gene3D" id="3.40.190.290">
    <property type="match status" value="1"/>
</dbReference>
<keyword evidence="2" id="KW-0805">Transcription regulation</keyword>
<evidence type="ECO:0000256" key="3">
    <source>
        <dbReference type="ARBA" id="ARBA00023125"/>
    </source>
</evidence>
<dbReference type="InterPro" id="IPR000847">
    <property type="entry name" value="LysR_HTH_N"/>
</dbReference>
<gene>
    <name evidence="6" type="ORF">GP644_15925</name>
</gene>
<dbReference type="CDD" id="cd05466">
    <property type="entry name" value="PBP2_LTTR_substrate"/>
    <property type="match status" value="1"/>
</dbReference>
<proteinExistence type="inferred from homology"/>
<dbReference type="SUPFAM" id="SSF53850">
    <property type="entry name" value="Periplasmic binding protein-like II"/>
    <property type="match status" value="1"/>
</dbReference>
<dbReference type="SUPFAM" id="SSF46785">
    <property type="entry name" value="Winged helix' DNA-binding domain"/>
    <property type="match status" value="1"/>
</dbReference>
<keyword evidence="4" id="KW-0804">Transcription</keyword>
<dbReference type="GO" id="GO:0003700">
    <property type="term" value="F:DNA-binding transcription factor activity"/>
    <property type="evidence" value="ECO:0007669"/>
    <property type="project" value="InterPro"/>
</dbReference>
<evidence type="ECO:0000256" key="1">
    <source>
        <dbReference type="ARBA" id="ARBA00009437"/>
    </source>
</evidence>
<sequence length="294" mass="31914">MRLSARQIEIFQMAYRLKSTRKAADALHISQPAISRAVAELELEIGVALFDRSGRKFEPTAAAHSLQEAALKHYHGLERVKDAARQIASGLGGHLRVAALPVVADTRVASAAGRLMARHPALRIDVDVLNEDSCLAALREGRADCVVISSDPGDPNLVCTRVADVLPTAIFHPNDELVRVRKVTLAELAKVPQIMLPTHSPFRRAVEHMFDQAGVTFQIMAEAGTQSALIRMVSQGAGRAIVDQESLNLVAKPDVIAVPLAVELKWPIRIVSPSASTDAPGLQRLVRELEDFKC</sequence>
<name>A0A6A4RD82_9RHOB</name>